<comment type="caution">
    <text evidence="1">The sequence shown here is derived from an EMBL/GenBank/DDBJ whole genome shotgun (WGS) entry which is preliminary data.</text>
</comment>
<proteinExistence type="predicted"/>
<dbReference type="Proteomes" id="UP000005806">
    <property type="component" value="Unassembled WGS sequence"/>
</dbReference>
<gene>
    <name evidence="1" type="ORF">MICCA_2020001</name>
</gene>
<name>A0A822L8Z1_MICAE</name>
<sequence>MSLSQIRGTPAQKLGAKLIFENQVEITGGCNHADTSNSVYRMYNNRYRSFLERE</sequence>
<accession>A0A822L8Z1</accession>
<protein>
    <submittedName>
        <fullName evidence="1">Uncharacterized protein</fullName>
    </submittedName>
</protein>
<evidence type="ECO:0000313" key="1">
    <source>
        <dbReference type="EMBL" id="CCH92005.1"/>
    </source>
</evidence>
<organism evidence="1 2">
    <name type="scientific">Microcystis aeruginosa PCC 9432</name>
    <dbReference type="NCBI Taxonomy" id="1160280"/>
    <lineage>
        <taxon>Bacteria</taxon>
        <taxon>Bacillati</taxon>
        <taxon>Cyanobacteriota</taxon>
        <taxon>Cyanophyceae</taxon>
        <taxon>Oscillatoriophycideae</taxon>
        <taxon>Chroococcales</taxon>
        <taxon>Microcystaceae</taxon>
        <taxon>Microcystis</taxon>
    </lineage>
</organism>
<evidence type="ECO:0000313" key="2">
    <source>
        <dbReference type="Proteomes" id="UP000005806"/>
    </source>
</evidence>
<dbReference type="AlphaFoldDB" id="A0A822L8Z1"/>
<dbReference type="EMBL" id="CAIH01000116">
    <property type="protein sequence ID" value="CCH92005.1"/>
    <property type="molecule type" value="Genomic_DNA"/>
</dbReference>
<reference evidence="1 2" key="1">
    <citation type="submission" date="2012-04" db="EMBL/GenBank/DDBJ databases">
        <authorList>
            <person name="Genoscope - CEA"/>
        </authorList>
    </citation>
    <scope>NUCLEOTIDE SEQUENCE [LARGE SCALE GENOMIC DNA]</scope>
    <source>
        <strain evidence="1 2">9432</strain>
    </source>
</reference>